<keyword evidence="3 5" id="KW-0378">Hydrolase</keyword>
<evidence type="ECO:0000313" key="8">
    <source>
        <dbReference type="Proteomes" id="UP000318102"/>
    </source>
</evidence>
<evidence type="ECO:0000256" key="5">
    <source>
        <dbReference type="HAMAP-Rule" id="MF_01256"/>
    </source>
</evidence>
<dbReference type="RefSeq" id="WP_144991210.1">
    <property type="nucleotide sequence ID" value="NZ_VNJK01000001.1"/>
</dbReference>
<comment type="subcellular location">
    <subcellularLocation>
        <location evidence="5">Cytoplasm</location>
    </subcellularLocation>
</comment>
<dbReference type="GO" id="GO:0008270">
    <property type="term" value="F:zinc ion binding"/>
    <property type="evidence" value="ECO:0007669"/>
    <property type="project" value="UniProtKB-UniRule"/>
</dbReference>
<keyword evidence="4 5" id="KW-0862">Zinc</keyword>
<organism evidence="7 8">
    <name type="scientific">Paenibacillus agilis</name>
    <dbReference type="NCBI Taxonomy" id="3020863"/>
    <lineage>
        <taxon>Bacteria</taxon>
        <taxon>Bacillati</taxon>
        <taxon>Bacillota</taxon>
        <taxon>Bacilli</taxon>
        <taxon>Bacillales</taxon>
        <taxon>Paenibacillaceae</taxon>
        <taxon>Paenibacillus</taxon>
    </lineage>
</organism>
<evidence type="ECO:0000259" key="6">
    <source>
        <dbReference type="Pfam" id="PF12867"/>
    </source>
</evidence>
<comment type="similarity">
    <text evidence="5">Belongs to the metal hydrolase YfiT family.</text>
</comment>
<dbReference type="GO" id="GO:0016787">
    <property type="term" value="F:hydrolase activity"/>
    <property type="evidence" value="ECO:0007669"/>
    <property type="project" value="UniProtKB-UniRule"/>
</dbReference>
<evidence type="ECO:0000256" key="4">
    <source>
        <dbReference type="ARBA" id="ARBA00022833"/>
    </source>
</evidence>
<dbReference type="NCBIfam" id="NF009807">
    <property type="entry name" value="PRK13291.1"/>
    <property type="match status" value="1"/>
</dbReference>
<evidence type="ECO:0000256" key="3">
    <source>
        <dbReference type="ARBA" id="ARBA00022801"/>
    </source>
</evidence>
<feature type="binding site" evidence="5">
    <location>
        <position position="157"/>
    </location>
    <ligand>
        <name>Zn(2+)</name>
        <dbReference type="ChEBI" id="CHEBI:29105"/>
    </ligand>
</feature>
<comment type="subunit">
    <text evidence="5">Homodimer.</text>
</comment>
<gene>
    <name evidence="7" type="ORF">FPZ44_14145</name>
</gene>
<dbReference type="AlphaFoldDB" id="A0A559J2I9"/>
<evidence type="ECO:0000256" key="2">
    <source>
        <dbReference type="ARBA" id="ARBA00022723"/>
    </source>
</evidence>
<dbReference type="OrthoDB" id="9796039at2"/>
<dbReference type="Gene3D" id="1.20.120.450">
    <property type="entry name" value="dinb family like domain"/>
    <property type="match status" value="1"/>
</dbReference>
<reference evidence="7 8" key="1">
    <citation type="submission" date="2019-07" db="EMBL/GenBank/DDBJ databases">
        <authorList>
            <person name="Kim J."/>
        </authorList>
    </citation>
    <scope>NUCLEOTIDE SEQUENCE [LARGE SCALE GENOMIC DNA]</scope>
    <source>
        <strain evidence="7 8">N4</strain>
    </source>
</reference>
<dbReference type="EC" id="3.-.-.-" evidence="5"/>
<dbReference type="InterPro" id="IPR024775">
    <property type="entry name" value="DinB-like"/>
</dbReference>
<protein>
    <recommendedName>
        <fullName evidence="5">Putative metal-dependent hydrolase FPZ44_14145</fullName>
        <ecNumber evidence="5">3.-.-.-</ecNumber>
    </recommendedName>
</protein>
<comment type="caution">
    <text evidence="7">The sequence shown here is derived from an EMBL/GenBank/DDBJ whole genome shotgun (WGS) entry which is preliminary data.</text>
</comment>
<keyword evidence="8" id="KW-1185">Reference proteome</keyword>
<dbReference type="SUPFAM" id="SSF109854">
    <property type="entry name" value="DinB/YfiT-like putative metalloenzymes"/>
    <property type="match status" value="1"/>
</dbReference>
<comment type="function">
    <text evidence="5">Possible metal-dependent hydrolase.</text>
</comment>
<comment type="cofactor">
    <cofactor evidence="5">
        <name>Zn(2+)</name>
        <dbReference type="ChEBI" id="CHEBI:29105"/>
    </cofactor>
    <text evidence="5">Binds 1 zinc ion per subunit.</text>
</comment>
<dbReference type="HAMAP" id="MF_01256">
    <property type="entry name" value="YfiT_hydrol"/>
    <property type="match status" value="1"/>
</dbReference>
<dbReference type="EMBL" id="VNJK01000001">
    <property type="protein sequence ID" value="TVX94095.1"/>
    <property type="molecule type" value="Genomic_DNA"/>
</dbReference>
<name>A0A559J2I9_9BACL</name>
<dbReference type="Proteomes" id="UP000318102">
    <property type="component" value="Unassembled WGS sequence"/>
</dbReference>
<sequence>MNRQYPIGTFTWEGTIAPEQRQQWIAEIEHLPVKLRALVKGLNEQQLETPYREGGWTIRQVVHHIADSHINSITRFKLALTEDVPTIKPYDEAKWVALGDSIDVDVEVSLALIEALHKKWVILLQSMTEQDFQRTFYHPDSKQEIRLDYNVGLYAWHGNHHAAHIELAKQDIGM</sequence>
<feature type="domain" description="DinB-like" evidence="6">
    <location>
        <begin position="31"/>
        <end position="165"/>
    </location>
</feature>
<feature type="binding site" evidence="5">
    <location>
        <position position="64"/>
    </location>
    <ligand>
        <name>Zn(2+)</name>
        <dbReference type="ChEBI" id="CHEBI:29105"/>
    </ligand>
</feature>
<feature type="binding site" evidence="5">
    <location>
        <position position="161"/>
    </location>
    <ligand>
        <name>Zn(2+)</name>
        <dbReference type="ChEBI" id="CHEBI:29105"/>
    </ligand>
</feature>
<accession>A0A559J2I9</accession>
<dbReference type="Pfam" id="PF12867">
    <property type="entry name" value="DinB_2"/>
    <property type="match status" value="1"/>
</dbReference>
<keyword evidence="1 5" id="KW-0963">Cytoplasm</keyword>
<evidence type="ECO:0000313" key="7">
    <source>
        <dbReference type="EMBL" id="TVX94095.1"/>
    </source>
</evidence>
<dbReference type="GO" id="GO:0005737">
    <property type="term" value="C:cytoplasm"/>
    <property type="evidence" value="ECO:0007669"/>
    <property type="project" value="UniProtKB-SubCell"/>
</dbReference>
<proteinExistence type="inferred from homology"/>
<dbReference type="InterPro" id="IPR023774">
    <property type="entry name" value="Put_metal_dep_hydrolase_YfiT"/>
</dbReference>
<keyword evidence="2 5" id="KW-0479">Metal-binding</keyword>
<dbReference type="InterPro" id="IPR034660">
    <property type="entry name" value="DinB/YfiT-like"/>
</dbReference>
<evidence type="ECO:0000256" key="1">
    <source>
        <dbReference type="ARBA" id="ARBA00022490"/>
    </source>
</evidence>